<dbReference type="PATRIC" id="fig|1158601.3.peg.2156"/>
<dbReference type="EMBL" id="ASWA01000004">
    <property type="protein sequence ID" value="EOT64040.1"/>
    <property type="molecule type" value="Genomic_DNA"/>
</dbReference>
<accession>R2RAC4</accession>
<sequence>MTFRIIELPAFKAASSGVDSNFDFSEKGTLGKFNAYFSALTLSPRDSFMPRDFLFFDAVNGGMVWLYALSEEIDAGDFDVIDVEGGYFLTYVYKDGDEKTRRELFEEAKDYIAKLDSLELDISETRFMMGHIITPKRIIEQQGWSQMENFIPIKLKELAG</sequence>
<dbReference type="OrthoDB" id="2043087at2"/>
<reference evidence="1 3" key="1">
    <citation type="submission" date="2013-02" db="EMBL/GenBank/DDBJ databases">
        <title>The Genome Sequence of Enterococcus malodoratus ATCC_43197.</title>
        <authorList>
            <consortium name="The Broad Institute Genome Sequencing Platform"/>
            <consortium name="The Broad Institute Genome Sequencing Center for Infectious Disease"/>
            <person name="Earl A.M."/>
            <person name="Gilmore M.S."/>
            <person name="Lebreton F."/>
            <person name="Walker B."/>
            <person name="Young S.K."/>
            <person name="Zeng Q."/>
            <person name="Gargeya S."/>
            <person name="Fitzgerald M."/>
            <person name="Haas B."/>
            <person name="Abouelleil A."/>
            <person name="Alvarado L."/>
            <person name="Arachchi H.M."/>
            <person name="Berlin A.M."/>
            <person name="Chapman S.B."/>
            <person name="Dewar J."/>
            <person name="Goldberg J."/>
            <person name="Griggs A."/>
            <person name="Gujja S."/>
            <person name="Hansen M."/>
            <person name="Howarth C."/>
            <person name="Imamovic A."/>
            <person name="Larimer J."/>
            <person name="McCowan C."/>
            <person name="Murphy C."/>
            <person name="Neiman D."/>
            <person name="Pearson M."/>
            <person name="Priest M."/>
            <person name="Roberts A."/>
            <person name="Saif S."/>
            <person name="Shea T."/>
            <person name="Sisk P."/>
            <person name="Sykes S."/>
            <person name="Wortman J."/>
            <person name="Nusbaum C."/>
            <person name="Birren B."/>
        </authorList>
    </citation>
    <scope>NUCLEOTIDE SEQUENCE [LARGE SCALE GENOMIC DNA]</scope>
    <source>
        <strain evidence="1 3">ATCC 43197</strain>
    </source>
</reference>
<reference evidence="2 4" key="2">
    <citation type="submission" date="2013-03" db="EMBL/GenBank/DDBJ databases">
        <title>The Genome Sequence of Enterococcus malodoratus ATCC_43197 (PacBio/Illumina hybrid assembly).</title>
        <authorList>
            <consortium name="The Broad Institute Genomics Platform"/>
            <consortium name="The Broad Institute Genome Sequencing Center for Infectious Disease"/>
            <person name="Earl A."/>
            <person name="Russ C."/>
            <person name="Gilmore M."/>
            <person name="Surin D."/>
            <person name="Walker B."/>
            <person name="Young S."/>
            <person name="Zeng Q."/>
            <person name="Gargeya S."/>
            <person name="Fitzgerald M."/>
            <person name="Haas B."/>
            <person name="Abouelleil A."/>
            <person name="Allen A.W."/>
            <person name="Alvarado L."/>
            <person name="Arachchi H.M."/>
            <person name="Berlin A.M."/>
            <person name="Chapman S.B."/>
            <person name="Gainer-Dewar J."/>
            <person name="Goldberg J."/>
            <person name="Griggs A."/>
            <person name="Gujja S."/>
            <person name="Hansen M."/>
            <person name="Howarth C."/>
            <person name="Imamovic A."/>
            <person name="Ireland A."/>
            <person name="Larimer J."/>
            <person name="McCowan C."/>
            <person name="Murphy C."/>
            <person name="Pearson M."/>
            <person name="Poon T.W."/>
            <person name="Priest M."/>
            <person name="Roberts A."/>
            <person name="Saif S."/>
            <person name="Shea T."/>
            <person name="Sisk P."/>
            <person name="Sykes S."/>
            <person name="Wortman J."/>
            <person name="Nusbaum C."/>
            <person name="Birren B."/>
        </authorList>
    </citation>
    <scope>NUCLEOTIDE SEQUENCE [LARGE SCALE GENOMIC DNA]</scope>
    <source>
        <strain evidence="2 4">ATCC 43197</strain>
    </source>
</reference>
<protein>
    <recommendedName>
        <fullName evidence="5">GyrI-like small molecule binding domain-containing protein</fullName>
    </recommendedName>
</protein>
<gene>
    <name evidence="2" type="ORF">I585_03237</name>
    <name evidence="1" type="ORF">UAI_02183</name>
</gene>
<evidence type="ECO:0000313" key="3">
    <source>
        <dbReference type="Proteomes" id="UP000013783"/>
    </source>
</evidence>
<keyword evidence="4" id="KW-1185">Reference proteome</keyword>
<evidence type="ECO:0000313" key="1">
    <source>
        <dbReference type="EMBL" id="EOH77546.1"/>
    </source>
</evidence>
<proteinExistence type="predicted"/>
<dbReference type="eggNOG" id="ENOG503424B">
    <property type="taxonomic scope" value="Bacteria"/>
</dbReference>
<comment type="caution">
    <text evidence="1">The sequence shown here is derived from an EMBL/GenBank/DDBJ whole genome shotgun (WGS) entry which is preliminary data.</text>
</comment>
<evidence type="ECO:0000313" key="2">
    <source>
        <dbReference type="EMBL" id="EOT64040.1"/>
    </source>
</evidence>
<evidence type="ECO:0000313" key="4">
    <source>
        <dbReference type="Proteomes" id="UP000014148"/>
    </source>
</evidence>
<dbReference type="Proteomes" id="UP000014148">
    <property type="component" value="Unassembled WGS sequence"/>
</dbReference>
<dbReference type="RefSeq" id="WP_010741016.1">
    <property type="nucleotide sequence ID" value="NZ_KB946250.1"/>
</dbReference>
<dbReference type="AlphaFoldDB" id="R2RAC4"/>
<dbReference type="Proteomes" id="UP000013783">
    <property type="component" value="Unassembled WGS sequence"/>
</dbReference>
<name>R2RAC4_9ENTE</name>
<evidence type="ECO:0008006" key="5">
    <source>
        <dbReference type="Google" id="ProtNLM"/>
    </source>
</evidence>
<dbReference type="EMBL" id="AJAK01000015">
    <property type="protein sequence ID" value="EOH77546.1"/>
    <property type="molecule type" value="Genomic_DNA"/>
</dbReference>
<organism evidence="1 3">
    <name type="scientific">Enterococcus malodoratus ATCC 43197</name>
    <dbReference type="NCBI Taxonomy" id="1158601"/>
    <lineage>
        <taxon>Bacteria</taxon>
        <taxon>Bacillati</taxon>
        <taxon>Bacillota</taxon>
        <taxon>Bacilli</taxon>
        <taxon>Lactobacillales</taxon>
        <taxon>Enterococcaceae</taxon>
        <taxon>Enterococcus</taxon>
    </lineage>
</organism>